<evidence type="ECO:0000256" key="10">
    <source>
        <dbReference type="ARBA" id="ARBA00023235"/>
    </source>
</evidence>
<proteinExistence type="inferred from homology"/>
<evidence type="ECO:0000259" key="17">
    <source>
        <dbReference type="Pfam" id="PF00732"/>
    </source>
</evidence>
<evidence type="ECO:0000313" key="21">
    <source>
        <dbReference type="Proteomes" id="UP000320888"/>
    </source>
</evidence>
<dbReference type="OrthoDB" id="517968at2"/>
<keyword evidence="3" id="KW-0153">Cholesterol metabolism</keyword>
<sequence length="617" mass="66165">MPQKKTAHHPLPGQRRDPDRPYDYDVLVVGSGFGGAVSALRLTEKGYRVGILEAGRRFSRQTLPKNSWDLRNYLWAPALGCYGIQRVHLLGNVMVLAGAGVGGGSLNYANTLYVPPPQFFRDQQWGHLTDWQEELAPYYDQAKRMLGVRLNPTTTPSDVHLKEAAEKMGVGDSFHLAPVGVFFGDGKDADGATRAEPGGQVHDPYFGGKGPARAACTECGECMTGCRHGAKNTLNENYLHLAEQAGAVIHSMTSVVTVTEDSRGGFALGTLPTDDKRRGRVFTARRVVLAAGTYGTQTLLHRMKDSGLLPGVSPRLGELTRTNSEALVGSQTSDRRYRKKFGTRPDFTRGVAITSSIHPDENTHIEPVRYGKGSNAMGSLSIVQVPLAARRGRRALAWAARSLRHPVQTAQSLSNRRWSEKTIIGLVMQSLDNSLTTYRKPSGPGKGLLTARQGHGAPNPEQIPEAYEAAGHLAKAINGFPGSNVGELMGTPLTAHFLGGCPIGEDADHGVLDPYHRLYGHPGISVVDGAAVSANLGVNPSLTITAQAERAMAFWPNKGEDDPRPGQGEAYRRLAPVEPVAPAVPPSAFGALKLPLLAVPVVPPKRPADEGAEPDGD</sequence>
<dbReference type="Proteomes" id="UP000320888">
    <property type="component" value="Unassembled WGS sequence"/>
</dbReference>
<keyword evidence="21" id="KW-1185">Reference proteome</keyword>
<keyword evidence="5" id="KW-0274">FAD</keyword>
<keyword evidence="10" id="KW-0413">Isomerase</keyword>
<dbReference type="SUPFAM" id="SSF51905">
    <property type="entry name" value="FAD/NAD(P)-binding domain"/>
    <property type="match status" value="1"/>
</dbReference>
<feature type="domain" description="Glucose-methanol-choline oxidoreductase N-terminal" evidence="17">
    <location>
        <begin position="216"/>
        <end position="302"/>
    </location>
</feature>
<evidence type="ECO:0000256" key="9">
    <source>
        <dbReference type="ARBA" id="ARBA00023221"/>
    </source>
</evidence>
<keyword evidence="9" id="KW-0753">Steroid metabolism</keyword>
<dbReference type="Pfam" id="PF00890">
    <property type="entry name" value="FAD_binding_2"/>
    <property type="match status" value="1"/>
</dbReference>
<dbReference type="GO" id="GO:0004769">
    <property type="term" value="F:steroid Delta-isomerase activity"/>
    <property type="evidence" value="ECO:0007669"/>
    <property type="project" value="UniProtKB-EC"/>
</dbReference>
<comment type="caution">
    <text evidence="20">The sequence shown here is derived from an EMBL/GenBank/DDBJ whole genome shotgun (WGS) entry which is preliminary data.</text>
</comment>
<gene>
    <name evidence="20" type="ORF">FNZ23_24910</name>
</gene>
<dbReference type="EC" id="5.3.3.1" evidence="11"/>
<evidence type="ECO:0000256" key="2">
    <source>
        <dbReference type="ARBA" id="ARBA00010790"/>
    </source>
</evidence>
<keyword evidence="6" id="KW-0560">Oxidoreductase</keyword>
<feature type="domain" description="Glucose-methanol-choline oxidoreductase C-terminal" evidence="19">
    <location>
        <begin position="494"/>
        <end position="548"/>
    </location>
</feature>
<dbReference type="AlphaFoldDB" id="A0A553YTQ8"/>
<organism evidence="20 21">
    <name type="scientific">Streptomyces benahoarensis</name>
    <dbReference type="NCBI Taxonomy" id="2595054"/>
    <lineage>
        <taxon>Bacteria</taxon>
        <taxon>Bacillati</taxon>
        <taxon>Actinomycetota</taxon>
        <taxon>Actinomycetes</taxon>
        <taxon>Kitasatosporales</taxon>
        <taxon>Streptomycetaceae</taxon>
        <taxon>Streptomyces</taxon>
    </lineage>
</organism>
<protein>
    <recommendedName>
        <fullName evidence="14">Cholesterol oxidase</fullName>
        <ecNumber evidence="13">1.1.3.6</ecNumber>
        <ecNumber evidence="11">5.3.3.1</ecNumber>
    </recommendedName>
    <alternativeName>
        <fullName evidence="15">Cholesterol isomerase</fullName>
    </alternativeName>
</protein>
<dbReference type="InterPro" id="IPR036188">
    <property type="entry name" value="FAD/NAD-bd_sf"/>
</dbReference>
<evidence type="ECO:0000256" key="16">
    <source>
        <dbReference type="SAM" id="MobiDB-lite"/>
    </source>
</evidence>
<dbReference type="InterPro" id="IPR052542">
    <property type="entry name" value="Cholesterol_Oxidase"/>
</dbReference>
<dbReference type="Gene3D" id="3.50.50.60">
    <property type="entry name" value="FAD/NAD(P)-binding domain"/>
    <property type="match status" value="3"/>
</dbReference>
<keyword evidence="7" id="KW-0443">Lipid metabolism</keyword>
<feature type="region of interest" description="Disordered" evidence="16">
    <location>
        <begin position="1"/>
        <end position="20"/>
    </location>
</feature>
<comment type="pathway">
    <text evidence="12">Steroid metabolism; cholesterol degradation.</text>
</comment>
<dbReference type="GO" id="GO:0050660">
    <property type="term" value="F:flavin adenine dinucleotide binding"/>
    <property type="evidence" value="ECO:0007669"/>
    <property type="project" value="InterPro"/>
</dbReference>
<dbReference type="GO" id="GO:0016995">
    <property type="term" value="F:cholesterol oxidase activity"/>
    <property type="evidence" value="ECO:0007669"/>
    <property type="project" value="UniProtKB-EC"/>
</dbReference>
<evidence type="ECO:0000259" key="19">
    <source>
        <dbReference type="Pfam" id="PF05199"/>
    </source>
</evidence>
<comment type="cofactor">
    <cofactor evidence="1">
        <name>FAD</name>
        <dbReference type="ChEBI" id="CHEBI:57692"/>
    </cofactor>
</comment>
<evidence type="ECO:0000256" key="12">
    <source>
        <dbReference type="ARBA" id="ARBA00049645"/>
    </source>
</evidence>
<dbReference type="Pfam" id="PF00732">
    <property type="entry name" value="GMC_oxred_N"/>
    <property type="match status" value="1"/>
</dbReference>
<dbReference type="EMBL" id="VKLS01000457">
    <property type="protein sequence ID" value="TSB32590.1"/>
    <property type="molecule type" value="Genomic_DNA"/>
</dbReference>
<dbReference type="Pfam" id="PF05199">
    <property type="entry name" value="GMC_oxred_C"/>
    <property type="match status" value="1"/>
</dbReference>
<evidence type="ECO:0000256" key="8">
    <source>
        <dbReference type="ARBA" id="ARBA00023166"/>
    </source>
</evidence>
<evidence type="ECO:0000256" key="1">
    <source>
        <dbReference type="ARBA" id="ARBA00001974"/>
    </source>
</evidence>
<name>A0A553YTQ8_9ACTN</name>
<evidence type="ECO:0000256" key="4">
    <source>
        <dbReference type="ARBA" id="ARBA00022630"/>
    </source>
</evidence>
<accession>A0A553YTQ8</accession>
<keyword evidence="8" id="KW-1207">Sterol metabolism</keyword>
<evidence type="ECO:0000256" key="6">
    <source>
        <dbReference type="ARBA" id="ARBA00023002"/>
    </source>
</evidence>
<comment type="similarity">
    <text evidence="2">Belongs to the GMC oxidoreductase family.</text>
</comment>
<dbReference type="RefSeq" id="WP_143943014.1">
    <property type="nucleotide sequence ID" value="NZ_VKLS01000457.1"/>
</dbReference>
<evidence type="ECO:0000256" key="15">
    <source>
        <dbReference type="ARBA" id="ARBA00049778"/>
    </source>
</evidence>
<dbReference type="EC" id="1.1.3.6" evidence="13"/>
<evidence type="ECO:0000256" key="7">
    <source>
        <dbReference type="ARBA" id="ARBA00023098"/>
    </source>
</evidence>
<keyword evidence="4" id="KW-0285">Flavoprotein</keyword>
<evidence type="ECO:0000256" key="5">
    <source>
        <dbReference type="ARBA" id="ARBA00022827"/>
    </source>
</evidence>
<feature type="domain" description="FAD-dependent oxidoreductase 2 FAD-binding" evidence="18">
    <location>
        <begin position="25"/>
        <end position="61"/>
    </location>
</feature>
<evidence type="ECO:0000256" key="3">
    <source>
        <dbReference type="ARBA" id="ARBA00022548"/>
    </source>
</evidence>
<reference evidence="20 21" key="1">
    <citation type="submission" date="2019-07" db="EMBL/GenBank/DDBJ databases">
        <title>Draft genome for Streptomyces benahoarensis MZ03-48.</title>
        <authorList>
            <person name="Gonzalez-Pimentel J.L."/>
        </authorList>
    </citation>
    <scope>NUCLEOTIDE SEQUENCE [LARGE SCALE GENOMIC DNA]</scope>
    <source>
        <strain evidence="20 21">MZ03-48</strain>
    </source>
</reference>
<evidence type="ECO:0000256" key="13">
    <source>
        <dbReference type="ARBA" id="ARBA00049723"/>
    </source>
</evidence>
<dbReference type="InterPro" id="IPR003953">
    <property type="entry name" value="FAD-dep_OxRdtase_2_FAD-bd"/>
</dbReference>
<evidence type="ECO:0000256" key="11">
    <source>
        <dbReference type="ARBA" id="ARBA00038856"/>
    </source>
</evidence>
<dbReference type="InterPro" id="IPR000172">
    <property type="entry name" value="GMC_OxRdtase_N"/>
</dbReference>
<dbReference type="PANTHER" id="PTHR47470">
    <property type="entry name" value="CHOLESTEROL OXIDASE"/>
    <property type="match status" value="1"/>
</dbReference>
<evidence type="ECO:0000256" key="14">
    <source>
        <dbReference type="ARBA" id="ARBA00049744"/>
    </source>
</evidence>
<evidence type="ECO:0000259" key="18">
    <source>
        <dbReference type="Pfam" id="PF00890"/>
    </source>
</evidence>
<evidence type="ECO:0000313" key="20">
    <source>
        <dbReference type="EMBL" id="TSB32590.1"/>
    </source>
</evidence>
<dbReference type="InterPro" id="IPR007867">
    <property type="entry name" value="GMC_OxRtase_C"/>
</dbReference>
<dbReference type="PANTHER" id="PTHR47470:SF1">
    <property type="entry name" value="FAD-DEPENDENT OXIDOREDUCTASE 2 FAD BINDING DOMAIN-CONTAINING PROTEIN"/>
    <property type="match status" value="1"/>
</dbReference>
<dbReference type="GO" id="GO:0008203">
    <property type="term" value="P:cholesterol metabolic process"/>
    <property type="evidence" value="ECO:0007669"/>
    <property type="project" value="UniProtKB-KW"/>
</dbReference>